<protein>
    <submittedName>
        <fullName evidence="1">Uncharacterized protein</fullName>
    </submittedName>
</protein>
<dbReference type="KEGG" id="bkw:BkAM31D_20940"/>
<gene>
    <name evidence="1" type="ORF">BkAM31D_20940</name>
</gene>
<reference evidence="1 2" key="1">
    <citation type="submission" date="2017-04" db="EMBL/GenBank/DDBJ databases">
        <title>Bacillus krulwichiae AM31D Genome sequencing and assembly.</title>
        <authorList>
            <person name="Krulwich T.A."/>
            <person name="Anastor L."/>
            <person name="Ehrlich R."/>
            <person name="Ehrlich G.D."/>
            <person name="Janto B."/>
        </authorList>
    </citation>
    <scope>NUCLEOTIDE SEQUENCE [LARGE SCALE GENOMIC DNA]</scope>
    <source>
        <strain evidence="1 2">AM31D</strain>
    </source>
</reference>
<proteinExistence type="predicted"/>
<dbReference type="RefSeq" id="WP_157076936.1">
    <property type="nucleotide sequence ID" value="NZ_CP020814.1"/>
</dbReference>
<name>A0A1X9MF94_9BACI</name>
<dbReference type="Proteomes" id="UP000193006">
    <property type="component" value="Chromosome"/>
</dbReference>
<sequence>MKKELENLIIEFEMKLKRPLREIEVKVLEFLIKTEPENSSESDPLQYLQ</sequence>
<organism evidence="1 2">
    <name type="scientific">Halalkalibacter krulwichiae</name>
    <dbReference type="NCBI Taxonomy" id="199441"/>
    <lineage>
        <taxon>Bacteria</taxon>
        <taxon>Bacillati</taxon>
        <taxon>Bacillota</taxon>
        <taxon>Bacilli</taxon>
        <taxon>Bacillales</taxon>
        <taxon>Bacillaceae</taxon>
        <taxon>Halalkalibacter</taxon>
    </lineage>
</organism>
<evidence type="ECO:0000313" key="2">
    <source>
        <dbReference type="Proteomes" id="UP000193006"/>
    </source>
</evidence>
<dbReference type="EMBL" id="CP020814">
    <property type="protein sequence ID" value="ARK32108.1"/>
    <property type="molecule type" value="Genomic_DNA"/>
</dbReference>
<keyword evidence="2" id="KW-1185">Reference proteome</keyword>
<dbReference type="STRING" id="199441.BkAM31D_20940"/>
<accession>A0A1X9MF94</accession>
<dbReference type="AlphaFoldDB" id="A0A1X9MF94"/>
<evidence type="ECO:0000313" key="1">
    <source>
        <dbReference type="EMBL" id="ARK32108.1"/>
    </source>
</evidence>